<keyword evidence="3" id="KW-1185">Reference proteome</keyword>
<dbReference type="KEGG" id="vne:CFK40_15265"/>
<name>A0A221MF83_9BACI</name>
<evidence type="ECO:0000313" key="2">
    <source>
        <dbReference type="EMBL" id="ASN06282.1"/>
    </source>
</evidence>
<sequence>MSKDIHNPKQRNYNPLIWVLSIFIVGVILGTYMLPKSSDGTVWGIELTVLPMLNAIFNSFTFLFLLTALIMIKKKNIKLHRRFIVAAFVTTFLFFISYLTYHSMAESTSYGGDGTLMYFYYFILITHIVLAALIVPLALITLGRGLNMKVEKHRKIARWTMPIWLYVSLTGVLVYLMISPYY</sequence>
<dbReference type="Pfam" id="PF04238">
    <property type="entry name" value="DUF420"/>
    <property type="match status" value="1"/>
</dbReference>
<feature type="transmembrane region" description="Helical" evidence="1">
    <location>
        <begin position="83"/>
        <end position="101"/>
    </location>
</feature>
<organism evidence="2 3">
    <name type="scientific">Virgibacillus necropolis</name>
    <dbReference type="NCBI Taxonomy" id="163877"/>
    <lineage>
        <taxon>Bacteria</taxon>
        <taxon>Bacillati</taxon>
        <taxon>Bacillota</taxon>
        <taxon>Bacilli</taxon>
        <taxon>Bacillales</taxon>
        <taxon>Bacillaceae</taxon>
        <taxon>Virgibacillus</taxon>
    </lineage>
</organism>
<gene>
    <name evidence="2" type="ORF">CFK40_15265</name>
</gene>
<dbReference type="AlphaFoldDB" id="A0A221MF83"/>
<keyword evidence="1" id="KW-0812">Transmembrane</keyword>
<reference evidence="2 3" key="1">
    <citation type="journal article" date="2003" name="Int. J. Syst. Evol. Microbiol.">
        <title>Virgibacillus carmonensis sp. nov., Virgibacillus necropolis sp. nov. and Virgibacillus picturae sp. nov., three novel species isolated from deteriorated mural paintings, transfer of the species of the genus salibacillus to Virgibacillus, as Virgibacillus marismortui comb. nov. and Virgibacillus salexigens comb. nov., and emended description of the genus Virgibacillus.</title>
        <authorList>
            <person name="Heyrman J."/>
            <person name="Logan N.A."/>
            <person name="Busse H.J."/>
            <person name="Balcaen A."/>
            <person name="Lebbe L."/>
            <person name="Rodriguez-Diaz M."/>
            <person name="Swings J."/>
            <person name="De Vos P."/>
        </authorList>
    </citation>
    <scope>NUCLEOTIDE SEQUENCE [LARGE SCALE GENOMIC DNA]</scope>
    <source>
        <strain evidence="2 3">LMG 19488</strain>
    </source>
</reference>
<dbReference type="OrthoDB" id="9811380at2"/>
<feature type="transmembrane region" description="Helical" evidence="1">
    <location>
        <begin position="121"/>
        <end position="142"/>
    </location>
</feature>
<feature type="transmembrane region" description="Helical" evidence="1">
    <location>
        <begin position="12"/>
        <end position="32"/>
    </location>
</feature>
<dbReference type="PANTHER" id="PTHR37692:SF1">
    <property type="entry name" value="DUF420 DOMAIN-CONTAINING PROTEIN"/>
    <property type="match status" value="1"/>
</dbReference>
<dbReference type="InterPro" id="IPR007352">
    <property type="entry name" value="DUF420"/>
</dbReference>
<keyword evidence="1" id="KW-0472">Membrane</keyword>
<evidence type="ECO:0000256" key="1">
    <source>
        <dbReference type="SAM" id="Phobius"/>
    </source>
</evidence>
<dbReference type="RefSeq" id="WP_089533280.1">
    <property type="nucleotide sequence ID" value="NZ_CP022437.1"/>
</dbReference>
<protein>
    <recommendedName>
        <fullName evidence="4">DUF420 domain-containing protein</fullName>
    </recommendedName>
</protein>
<dbReference type="EMBL" id="CP022437">
    <property type="protein sequence ID" value="ASN06282.1"/>
    <property type="molecule type" value="Genomic_DNA"/>
</dbReference>
<feature type="transmembrane region" description="Helical" evidence="1">
    <location>
        <begin position="52"/>
        <end position="71"/>
    </location>
</feature>
<keyword evidence="1" id="KW-1133">Transmembrane helix</keyword>
<accession>A0A221MF83</accession>
<feature type="transmembrane region" description="Helical" evidence="1">
    <location>
        <begin position="163"/>
        <end position="181"/>
    </location>
</feature>
<dbReference type="PANTHER" id="PTHR37692">
    <property type="entry name" value="HYPOTHETICAL MEMBRANE SPANNING PROTEIN"/>
    <property type="match status" value="1"/>
</dbReference>
<evidence type="ECO:0008006" key="4">
    <source>
        <dbReference type="Google" id="ProtNLM"/>
    </source>
</evidence>
<evidence type="ECO:0000313" key="3">
    <source>
        <dbReference type="Proteomes" id="UP000204391"/>
    </source>
</evidence>
<proteinExistence type="predicted"/>
<dbReference type="Proteomes" id="UP000204391">
    <property type="component" value="Chromosome"/>
</dbReference>